<keyword evidence="8" id="KW-0418">Kinase</keyword>
<dbReference type="Pfam" id="PF01590">
    <property type="entry name" value="GAF"/>
    <property type="match status" value="1"/>
</dbReference>
<proteinExistence type="inferred from homology"/>
<dbReference type="PRINTS" id="PR01033">
    <property type="entry name" value="PHYTOCHROME"/>
</dbReference>
<dbReference type="SMART" id="SM00387">
    <property type="entry name" value="HATPase_c"/>
    <property type="match status" value="1"/>
</dbReference>
<dbReference type="InterPro" id="IPR013654">
    <property type="entry name" value="PAS_2"/>
</dbReference>
<keyword evidence="4" id="KW-0600">Photoreceptor protein</keyword>
<evidence type="ECO:0000256" key="7">
    <source>
        <dbReference type="ARBA" id="ARBA00022679"/>
    </source>
</evidence>
<dbReference type="Pfam" id="PF00360">
    <property type="entry name" value="PHY"/>
    <property type="match status" value="1"/>
</dbReference>
<dbReference type="Gene3D" id="3.30.450.20">
    <property type="entry name" value="PAS domain"/>
    <property type="match status" value="1"/>
</dbReference>
<dbReference type="SUPFAM" id="SSF55874">
    <property type="entry name" value="ATPase domain of HSP90 chaperone/DNA topoisomerase II/histidine kinase"/>
    <property type="match status" value="1"/>
</dbReference>
<dbReference type="EMBL" id="VMBG01000001">
    <property type="protein sequence ID" value="TSJ77896.1"/>
    <property type="molecule type" value="Genomic_DNA"/>
</dbReference>
<dbReference type="InterPro" id="IPR005467">
    <property type="entry name" value="His_kinase_dom"/>
</dbReference>
<evidence type="ECO:0000256" key="8">
    <source>
        <dbReference type="ARBA" id="ARBA00022777"/>
    </source>
</evidence>
<dbReference type="InterPro" id="IPR043150">
    <property type="entry name" value="Phytochrome_PHY_sf"/>
</dbReference>
<dbReference type="SUPFAM" id="SSF55781">
    <property type="entry name" value="GAF domain-like"/>
    <property type="match status" value="2"/>
</dbReference>
<dbReference type="InterPro" id="IPR003594">
    <property type="entry name" value="HATPase_dom"/>
</dbReference>
<keyword evidence="10" id="KW-0675">Receptor</keyword>
<dbReference type="Pfam" id="PF08446">
    <property type="entry name" value="PAS_2"/>
    <property type="match status" value="1"/>
</dbReference>
<dbReference type="InterPro" id="IPR001294">
    <property type="entry name" value="Phytochrome"/>
</dbReference>
<evidence type="ECO:0000256" key="3">
    <source>
        <dbReference type="ARBA" id="ARBA00012438"/>
    </source>
</evidence>
<dbReference type="GO" id="GO:0009881">
    <property type="term" value="F:photoreceptor activity"/>
    <property type="evidence" value="ECO:0007669"/>
    <property type="project" value="UniProtKB-KW"/>
</dbReference>
<evidence type="ECO:0000256" key="5">
    <source>
        <dbReference type="ARBA" id="ARBA00022553"/>
    </source>
</evidence>
<dbReference type="Gene3D" id="1.10.287.130">
    <property type="match status" value="1"/>
</dbReference>
<dbReference type="InterPro" id="IPR036890">
    <property type="entry name" value="HATPase_C_sf"/>
</dbReference>
<dbReference type="OrthoDB" id="9766459at2"/>
<dbReference type="InterPro" id="IPR036097">
    <property type="entry name" value="HisK_dim/P_sf"/>
</dbReference>
<evidence type="ECO:0000256" key="1">
    <source>
        <dbReference type="ARBA" id="ARBA00000085"/>
    </source>
</evidence>
<dbReference type="InterPro" id="IPR003661">
    <property type="entry name" value="HisK_dim/P_dom"/>
</dbReference>
<dbReference type="PANTHER" id="PTHR42878">
    <property type="entry name" value="TWO-COMPONENT HISTIDINE KINASE"/>
    <property type="match status" value="1"/>
</dbReference>
<dbReference type="SMART" id="SM00065">
    <property type="entry name" value="GAF"/>
    <property type="match status" value="1"/>
</dbReference>
<evidence type="ECO:0000256" key="2">
    <source>
        <dbReference type="ARBA" id="ARBA00006402"/>
    </source>
</evidence>
<dbReference type="SMART" id="SM00388">
    <property type="entry name" value="HisKA"/>
    <property type="match status" value="1"/>
</dbReference>
<dbReference type="SUPFAM" id="SSF55785">
    <property type="entry name" value="PYP-like sensor domain (PAS domain)"/>
    <property type="match status" value="1"/>
</dbReference>
<dbReference type="PROSITE" id="PS50109">
    <property type="entry name" value="HIS_KIN"/>
    <property type="match status" value="1"/>
</dbReference>
<dbReference type="GO" id="GO:0009584">
    <property type="term" value="P:detection of visible light"/>
    <property type="evidence" value="ECO:0007669"/>
    <property type="project" value="InterPro"/>
</dbReference>
<comment type="caution">
    <text evidence="13">The sequence shown here is derived from an EMBL/GenBank/DDBJ whole genome shotgun (WGS) entry which is preliminary data.</text>
</comment>
<protein>
    <recommendedName>
        <fullName evidence="3">histidine kinase</fullName>
        <ecNumber evidence="3">2.7.13.3</ecNumber>
    </recommendedName>
</protein>
<dbReference type="GO" id="GO:0030295">
    <property type="term" value="F:protein kinase activator activity"/>
    <property type="evidence" value="ECO:0007669"/>
    <property type="project" value="TreeGrafter"/>
</dbReference>
<keyword evidence="7" id="KW-0808">Transferase</keyword>
<accession>A0A556QML8</accession>
<comment type="catalytic activity">
    <reaction evidence="1">
        <text>ATP + protein L-histidine = ADP + protein N-phospho-L-histidine.</text>
        <dbReference type="EC" id="2.7.13.3"/>
    </reaction>
</comment>
<keyword evidence="6" id="KW-0716">Sensory transduction</keyword>
<dbReference type="InterPro" id="IPR013515">
    <property type="entry name" value="Phytochrome_cen-reg"/>
</dbReference>
<evidence type="ECO:0000313" key="14">
    <source>
        <dbReference type="Proteomes" id="UP000315648"/>
    </source>
</evidence>
<dbReference type="Proteomes" id="UP000315648">
    <property type="component" value="Unassembled WGS sequence"/>
</dbReference>
<dbReference type="Pfam" id="PF00512">
    <property type="entry name" value="HisKA"/>
    <property type="match status" value="1"/>
</dbReference>
<dbReference type="GO" id="GO:0000155">
    <property type="term" value="F:phosphorelay sensor kinase activity"/>
    <property type="evidence" value="ECO:0007669"/>
    <property type="project" value="InterPro"/>
</dbReference>
<evidence type="ECO:0000256" key="10">
    <source>
        <dbReference type="ARBA" id="ARBA00023170"/>
    </source>
</evidence>
<gene>
    <name evidence="13" type="ORF">FPL22_00885</name>
</gene>
<feature type="domain" description="Phytochrome chromophore attachment site" evidence="11">
    <location>
        <begin position="158"/>
        <end position="314"/>
    </location>
</feature>
<feature type="domain" description="Histidine kinase" evidence="12">
    <location>
        <begin position="537"/>
        <end position="751"/>
    </location>
</feature>
<dbReference type="InterPro" id="IPR035965">
    <property type="entry name" value="PAS-like_dom_sf"/>
</dbReference>
<name>A0A556QML8_9BACT</name>
<dbReference type="EC" id="2.7.13.3" evidence="3"/>
<dbReference type="AlphaFoldDB" id="A0A556QML8"/>
<organism evidence="13 14">
    <name type="scientific">Rariglobus hedericola</name>
    <dbReference type="NCBI Taxonomy" id="2597822"/>
    <lineage>
        <taxon>Bacteria</taxon>
        <taxon>Pseudomonadati</taxon>
        <taxon>Verrucomicrobiota</taxon>
        <taxon>Opitutia</taxon>
        <taxon>Opitutales</taxon>
        <taxon>Opitutaceae</taxon>
        <taxon>Rariglobus</taxon>
    </lineage>
</organism>
<evidence type="ECO:0000256" key="6">
    <source>
        <dbReference type="ARBA" id="ARBA00022606"/>
    </source>
</evidence>
<keyword evidence="14" id="KW-1185">Reference proteome</keyword>
<dbReference type="FunFam" id="3.30.565.10:FF:000006">
    <property type="entry name" value="Sensor histidine kinase WalK"/>
    <property type="match status" value="1"/>
</dbReference>
<comment type="similarity">
    <text evidence="2">In the N-terminal section; belongs to the phytochrome family.</text>
</comment>
<dbReference type="GO" id="GO:0007234">
    <property type="term" value="P:osmosensory signaling via phosphorelay pathway"/>
    <property type="evidence" value="ECO:0007669"/>
    <property type="project" value="TreeGrafter"/>
</dbReference>
<dbReference type="GO" id="GO:0006355">
    <property type="term" value="P:regulation of DNA-templated transcription"/>
    <property type="evidence" value="ECO:0007669"/>
    <property type="project" value="InterPro"/>
</dbReference>
<dbReference type="SUPFAM" id="SSF47384">
    <property type="entry name" value="Homodimeric domain of signal transducing histidine kinase"/>
    <property type="match status" value="1"/>
</dbReference>
<dbReference type="PANTHER" id="PTHR42878:SF15">
    <property type="entry name" value="BACTERIOPHYTOCHROME"/>
    <property type="match status" value="1"/>
</dbReference>
<evidence type="ECO:0000259" key="11">
    <source>
        <dbReference type="PROSITE" id="PS50046"/>
    </source>
</evidence>
<dbReference type="InterPro" id="IPR029016">
    <property type="entry name" value="GAF-like_dom_sf"/>
</dbReference>
<sequence>MVCLQPCPRVNSSENIPQADLSDCEREPIHIPGTIQPHGFLLAARGIDALISHTSENSRTLAGTGAAVLGRTWEQALGVSNARALRRALDDPSFTVNPLSLASGWSPSSDASPVTLIAHTRGGFIIVEGEYAVDDALHAGLEGHELPPLLARMGKTSSATELCVLAAEETRRLTAFDRVLIYQFDADWNGTVIAESRNDVLPAYLNHRFPAFDIPKQARDLYHINRLRLIASNDYQPVRLLAVSSELPPLDLTLSTLRGISPIHLEYMRNMGTGSSMSASIMRDGKLWGLLSCHGREPRNLSFATRSVCDLLAQILSMQLAAREQSDQLARQVQLRKVLTDLLAHMTDAVDFTTALDSSHMLELTGAHGSALVREGEIIRYGITPPDDAILKLRDWVGPRITGGLFQTNELPFVYPEIGDDASVAGGLLAISISPVEQCYILWFRAELVTTVLWSGEPHKLPSSGTDTLRMHPRKSFDTWKETVRGRSSPWLQAELEAAMIFRSAVVDIVLKQAAAKSHLLTEVQRMNKELEAFAYTVSHDLRAPFRHVRGYAELLQMDKSELLDDEGRFLLQKILKSTAYAGNLVDTLLSFSRMNLTPLNTEPVDLNDLVETARSHAMINAEARSIDWHIAPLPRVNGDANLLLLALQNLFENAVKYTSKRNHAVIEVSAVETNHECIVTIKDNGAGFDMKYADKLFGVFQRLHTSDQFTGLGIGLASVRRIIERHGGRVWAESRQDEYAVFHLSLPVISSKTSSHHA</sequence>
<evidence type="ECO:0000256" key="9">
    <source>
        <dbReference type="ARBA" id="ARBA00022991"/>
    </source>
</evidence>
<dbReference type="InterPro" id="IPR016132">
    <property type="entry name" value="Phyto_chromo_attachment"/>
</dbReference>
<keyword evidence="9" id="KW-0157">Chromophore</keyword>
<dbReference type="InterPro" id="IPR003018">
    <property type="entry name" value="GAF"/>
</dbReference>
<dbReference type="Gene3D" id="3.30.450.40">
    <property type="match status" value="1"/>
</dbReference>
<evidence type="ECO:0000313" key="13">
    <source>
        <dbReference type="EMBL" id="TSJ77896.1"/>
    </source>
</evidence>
<dbReference type="Gene3D" id="3.30.450.270">
    <property type="match status" value="1"/>
</dbReference>
<evidence type="ECO:0000259" key="12">
    <source>
        <dbReference type="PROSITE" id="PS50109"/>
    </source>
</evidence>
<dbReference type="InterPro" id="IPR050351">
    <property type="entry name" value="BphY/WalK/GraS-like"/>
</dbReference>
<dbReference type="CDD" id="cd00082">
    <property type="entry name" value="HisKA"/>
    <property type="match status" value="1"/>
</dbReference>
<reference evidence="13 14" key="1">
    <citation type="submission" date="2019-07" db="EMBL/GenBank/DDBJ databases">
        <title>Description of 53C-WASEF.</title>
        <authorList>
            <person name="Pitt A."/>
            <person name="Hahn M.W."/>
        </authorList>
    </citation>
    <scope>NUCLEOTIDE SEQUENCE [LARGE SCALE GENOMIC DNA]</scope>
    <source>
        <strain evidence="13 14">53C-WASEF</strain>
    </source>
</reference>
<evidence type="ECO:0000256" key="4">
    <source>
        <dbReference type="ARBA" id="ARBA00022543"/>
    </source>
</evidence>
<dbReference type="Pfam" id="PF02518">
    <property type="entry name" value="HATPase_c"/>
    <property type="match status" value="1"/>
</dbReference>
<dbReference type="GO" id="GO:0000156">
    <property type="term" value="F:phosphorelay response regulator activity"/>
    <property type="evidence" value="ECO:0007669"/>
    <property type="project" value="TreeGrafter"/>
</dbReference>
<dbReference type="Gene3D" id="3.30.565.10">
    <property type="entry name" value="Histidine kinase-like ATPase, C-terminal domain"/>
    <property type="match status" value="1"/>
</dbReference>
<dbReference type="PROSITE" id="PS50046">
    <property type="entry name" value="PHYTOCHROME_2"/>
    <property type="match status" value="1"/>
</dbReference>
<keyword evidence="5" id="KW-0597">Phosphoprotein</keyword>